<dbReference type="InterPro" id="IPR016181">
    <property type="entry name" value="Acyl_CoA_acyltransferase"/>
</dbReference>
<dbReference type="CDD" id="cd04301">
    <property type="entry name" value="NAT_SF"/>
    <property type="match status" value="1"/>
</dbReference>
<dbReference type="PANTHER" id="PTHR43877">
    <property type="entry name" value="AMINOALKYLPHOSPHONATE N-ACETYLTRANSFERASE-RELATED-RELATED"/>
    <property type="match status" value="1"/>
</dbReference>
<name>A0A386WMU8_9ACTN</name>
<evidence type="ECO:0000256" key="2">
    <source>
        <dbReference type="ARBA" id="ARBA00023315"/>
    </source>
</evidence>
<dbReference type="InterPro" id="IPR050832">
    <property type="entry name" value="Bact_Acetyltransf"/>
</dbReference>
<proteinExistence type="predicted"/>
<dbReference type="PROSITE" id="PS51186">
    <property type="entry name" value="GNAT"/>
    <property type="match status" value="1"/>
</dbReference>
<dbReference type="Proteomes" id="UP000267804">
    <property type="component" value="Chromosome"/>
</dbReference>
<evidence type="ECO:0000259" key="4">
    <source>
        <dbReference type="PROSITE" id="PS51186"/>
    </source>
</evidence>
<dbReference type="SUPFAM" id="SSF55729">
    <property type="entry name" value="Acyl-CoA N-acyltransferases (Nat)"/>
    <property type="match status" value="1"/>
</dbReference>
<protein>
    <submittedName>
        <fullName evidence="5">GNAT family N-acetyltransferase</fullName>
    </submittedName>
</protein>
<evidence type="ECO:0000313" key="6">
    <source>
        <dbReference type="Proteomes" id="UP000267804"/>
    </source>
</evidence>
<dbReference type="Pfam" id="PF00583">
    <property type="entry name" value="Acetyltransf_1"/>
    <property type="match status" value="1"/>
</dbReference>
<evidence type="ECO:0000256" key="1">
    <source>
        <dbReference type="ARBA" id="ARBA00022679"/>
    </source>
</evidence>
<dbReference type="GO" id="GO:0016747">
    <property type="term" value="F:acyltransferase activity, transferring groups other than amino-acyl groups"/>
    <property type="evidence" value="ECO:0007669"/>
    <property type="project" value="InterPro"/>
</dbReference>
<gene>
    <name evidence="5" type="ORF">CSH63_16240</name>
</gene>
<dbReference type="EMBL" id="CP024087">
    <property type="protein sequence ID" value="AYF28978.1"/>
    <property type="molecule type" value="Genomic_DNA"/>
</dbReference>
<reference evidence="5 6" key="1">
    <citation type="submission" date="2017-10" db="EMBL/GenBank/DDBJ databases">
        <title>Integration of genomic and chemical information greatly accelerates assignment of the full stereostructure of myelolactone, a potent inhibitor of myeloma from a marine-derived Micromonospora.</title>
        <authorList>
            <person name="Kim M.C."/>
            <person name="Machado H."/>
            <person name="Jensen P.R."/>
            <person name="Fenical W."/>
        </authorList>
    </citation>
    <scope>NUCLEOTIDE SEQUENCE [LARGE SCALE GENOMIC DNA]</scope>
    <source>
        <strain evidence="5 6">CNY-010</strain>
    </source>
</reference>
<dbReference type="Gene3D" id="3.40.630.30">
    <property type="match status" value="1"/>
</dbReference>
<keyword evidence="1 5" id="KW-0808">Transferase</keyword>
<feature type="domain" description="N-acetyltransferase" evidence="4">
    <location>
        <begin position="25"/>
        <end position="192"/>
    </location>
</feature>
<keyword evidence="2" id="KW-0012">Acyltransferase</keyword>
<evidence type="ECO:0000313" key="5">
    <source>
        <dbReference type="EMBL" id="AYF28978.1"/>
    </source>
</evidence>
<sequence length="192" mass="20559">MSASPDYGGPQSQDRGGLDVEGGLVEVREAGLGDLLGIVEVHSRARAAYYGAGGLPVGETLTPELAREQREGWAAAITSVHKQVRVAIVDGVLAGVLAMGPPHSSDLDPRTTAQLYQIHVDPEMWGRGVGGALHALFVRHLADEGLARGVLEVWERNTRARAFYTRHGWRPDGTSRPGPAETPYVGMQLTHP</sequence>
<dbReference type="AlphaFoldDB" id="A0A386WMU8"/>
<evidence type="ECO:0000256" key="3">
    <source>
        <dbReference type="SAM" id="MobiDB-lite"/>
    </source>
</evidence>
<organism evidence="5 6">
    <name type="scientific">Micromonospora tulbaghiae</name>
    <dbReference type="NCBI Taxonomy" id="479978"/>
    <lineage>
        <taxon>Bacteria</taxon>
        <taxon>Bacillati</taxon>
        <taxon>Actinomycetota</taxon>
        <taxon>Actinomycetes</taxon>
        <taxon>Micromonosporales</taxon>
        <taxon>Micromonosporaceae</taxon>
        <taxon>Micromonospora</taxon>
    </lineage>
</organism>
<dbReference type="KEGG" id="mtua:CSH63_16240"/>
<feature type="region of interest" description="Disordered" evidence="3">
    <location>
        <begin position="168"/>
        <end position="192"/>
    </location>
</feature>
<dbReference type="InterPro" id="IPR000182">
    <property type="entry name" value="GNAT_dom"/>
</dbReference>
<accession>A0A386WMU8</accession>